<dbReference type="PROSITE" id="PS50931">
    <property type="entry name" value="HTH_LYSR"/>
    <property type="match status" value="1"/>
</dbReference>
<keyword evidence="3 6" id="KW-0238">DNA-binding</keyword>
<dbReference type="STRING" id="1121322.SAMN02745136_05614"/>
<dbReference type="Proteomes" id="UP000184386">
    <property type="component" value="Unassembled WGS sequence"/>
</dbReference>
<organism evidence="6 7">
    <name type="scientific">Anaerocolumna jejuensis DSM 15929</name>
    <dbReference type="NCBI Taxonomy" id="1121322"/>
    <lineage>
        <taxon>Bacteria</taxon>
        <taxon>Bacillati</taxon>
        <taxon>Bacillota</taxon>
        <taxon>Clostridia</taxon>
        <taxon>Lachnospirales</taxon>
        <taxon>Lachnospiraceae</taxon>
        <taxon>Anaerocolumna</taxon>
    </lineage>
</organism>
<dbReference type="CDD" id="cd08420">
    <property type="entry name" value="PBP2_CysL_like"/>
    <property type="match status" value="1"/>
</dbReference>
<evidence type="ECO:0000256" key="3">
    <source>
        <dbReference type="ARBA" id="ARBA00023125"/>
    </source>
</evidence>
<dbReference type="SUPFAM" id="SSF53850">
    <property type="entry name" value="Periplasmic binding protein-like II"/>
    <property type="match status" value="1"/>
</dbReference>
<reference evidence="6 7" key="1">
    <citation type="submission" date="2016-11" db="EMBL/GenBank/DDBJ databases">
        <authorList>
            <person name="Jaros S."/>
            <person name="Januszkiewicz K."/>
            <person name="Wedrychowicz H."/>
        </authorList>
    </citation>
    <scope>NUCLEOTIDE SEQUENCE [LARGE SCALE GENOMIC DNA]</scope>
    <source>
        <strain evidence="6 7">DSM 15929</strain>
    </source>
</reference>
<sequence>MTLRHLSIFIAVCKYKSVTAAADKLYLAQPTVSLAIKELEEHYHIKLFDRISRKLYLTEPGQQFLEYATHLVSLFDEMENNIRGWEASSPVKIGASITIGTYLLPEYITLFRQKRPDVKVYATIENSAEIEKRILNNEIDFALIEGTVHNGNILSCPFMEDELALICGNHHKLAGCEPLDAEQMRDYDFILREKGSGTRELFDSTMLVHGISIKPSWESISTEAIIKAVAAGHGLSVLSCKLVKPYLDSHAIKQLTLNGIRFKRTFYLIYHKNKFLTSSALELIELCKTHVF</sequence>
<evidence type="ECO:0000313" key="6">
    <source>
        <dbReference type="EMBL" id="SHL74762.1"/>
    </source>
</evidence>
<dbReference type="InterPro" id="IPR000847">
    <property type="entry name" value="LysR_HTH_N"/>
</dbReference>
<dbReference type="GO" id="GO:0003700">
    <property type="term" value="F:DNA-binding transcription factor activity"/>
    <property type="evidence" value="ECO:0007669"/>
    <property type="project" value="InterPro"/>
</dbReference>
<name>A0A1M7D5G8_9FIRM</name>
<accession>A0A1M7D5G8</accession>
<proteinExistence type="inferred from homology"/>
<evidence type="ECO:0000313" key="7">
    <source>
        <dbReference type="Proteomes" id="UP000184386"/>
    </source>
</evidence>
<evidence type="ECO:0000256" key="2">
    <source>
        <dbReference type="ARBA" id="ARBA00023015"/>
    </source>
</evidence>
<dbReference type="InterPro" id="IPR036388">
    <property type="entry name" value="WH-like_DNA-bd_sf"/>
</dbReference>
<dbReference type="PRINTS" id="PR00039">
    <property type="entry name" value="HTHLYSR"/>
</dbReference>
<keyword evidence="2" id="KW-0805">Transcription regulation</keyword>
<dbReference type="OrthoDB" id="9785745at2"/>
<keyword evidence="7" id="KW-1185">Reference proteome</keyword>
<dbReference type="Pfam" id="PF00126">
    <property type="entry name" value="HTH_1"/>
    <property type="match status" value="1"/>
</dbReference>
<gene>
    <name evidence="6" type="ORF">SAMN02745136_05614</name>
</gene>
<feature type="domain" description="HTH lysR-type" evidence="5">
    <location>
        <begin position="1"/>
        <end position="58"/>
    </location>
</feature>
<comment type="similarity">
    <text evidence="1">Belongs to the LysR transcriptional regulatory family.</text>
</comment>
<dbReference type="PANTHER" id="PTHR30126">
    <property type="entry name" value="HTH-TYPE TRANSCRIPTIONAL REGULATOR"/>
    <property type="match status" value="1"/>
</dbReference>
<dbReference type="Pfam" id="PF03466">
    <property type="entry name" value="LysR_substrate"/>
    <property type="match status" value="1"/>
</dbReference>
<dbReference type="RefSeq" id="WP_073280490.1">
    <property type="nucleotide sequence ID" value="NZ_FRAC01000050.1"/>
</dbReference>
<protein>
    <submittedName>
        <fullName evidence="6">DNA-binding transcriptional regulator, LysR family</fullName>
    </submittedName>
</protein>
<dbReference type="Gene3D" id="3.40.190.290">
    <property type="match status" value="1"/>
</dbReference>
<dbReference type="PANTHER" id="PTHR30126:SF40">
    <property type="entry name" value="HTH-TYPE TRANSCRIPTIONAL REGULATOR GLTR"/>
    <property type="match status" value="1"/>
</dbReference>
<dbReference type="InterPro" id="IPR005119">
    <property type="entry name" value="LysR_subst-bd"/>
</dbReference>
<dbReference type="GO" id="GO:0000976">
    <property type="term" value="F:transcription cis-regulatory region binding"/>
    <property type="evidence" value="ECO:0007669"/>
    <property type="project" value="TreeGrafter"/>
</dbReference>
<evidence type="ECO:0000256" key="4">
    <source>
        <dbReference type="ARBA" id="ARBA00023163"/>
    </source>
</evidence>
<dbReference type="Gene3D" id="1.10.10.10">
    <property type="entry name" value="Winged helix-like DNA-binding domain superfamily/Winged helix DNA-binding domain"/>
    <property type="match status" value="1"/>
</dbReference>
<dbReference type="InterPro" id="IPR036390">
    <property type="entry name" value="WH_DNA-bd_sf"/>
</dbReference>
<dbReference type="FunFam" id="1.10.10.10:FF:000001">
    <property type="entry name" value="LysR family transcriptional regulator"/>
    <property type="match status" value="1"/>
</dbReference>
<evidence type="ECO:0000259" key="5">
    <source>
        <dbReference type="PROSITE" id="PS50931"/>
    </source>
</evidence>
<keyword evidence="4" id="KW-0804">Transcription</keyword>
<evidence type="ECO:0000256" key="1">
    <source>
        <dbReference type="ARBA" id="ARBA00009437"/>
    </source>
</evidence>
<dbReference type="SUPFAM" id="SSF46785">
    <property type="entry name" value="Winged helix' DNA-binding domain"/>
    <property type="match status" value="1"/>
</dbReference>
<dbReference type="AlphaFoldDB" id="A0A1M7D5G8"/>
<dbReference type="EMBL" id="FRAC01000050">
    <property type="protein sequence ID" value="SHL74762.1"/>
    <property type="molecule type" value="Genomic_DNA"/>
</dbReference>